<dbReference type="Pfam" id="PF08448">
    <property type="entry name" value="PAS_4"/>
    <property type="match status" value="1"/>
</dbReference>
<evidence type="ECO:0000259" key="2">
    <source>
        <dbReference type="PROSITE" id="PS50112"/>
    </source>
</evidence>
<dbReference type="PANTHER" id="PTHR43156">
    <property type="entry name" value="STAGE II SPORULATION PROTEIN E-RELATED"/>
    <property type="match status" value="1"/>
</dbReference>
<dbReference type="SUPFAM" id="SSF55781">
    <property type="entry name" value="GAF domain-like"/>
    <property type="match status" value="1"/>
</dbReference>
<dbReference type="PROSITE" id="PS50112">
    <property type="entry name" value="PAS"/>
    <property type="match status" value="1"/>
</dbReference>
<dbReference type="FunFam" id="3.30.565.10:FF:000028">
    <property type="entry name" value="PAS sensor protein"/>
    <property type="match status" value="1"/>
</dbReference>
<dbReference type="Gene3D" id="3.60.40.10">
    <property type="entry name" value="PPM-type phosphatase domain"/>
    <property type="match status" value="1"/>
</dbReference>
<dbReference type="Pfam" id="PF13581">
    <property type="entry name" value="HATPase_c_2"/>
    <property type="match status" value="1"/>
</dbReference>
<dbReference type="CDD" id="cd00130">
    <property type="entry name" value="PAS"/>
    <property type="match status" value="1"/>
</dbReference>
<dbReference type="AlphaFoldDB" id="A0A345HKQ8"/>
<dbReference type="InterPro" id="IPR001932">
    <property type="entry name" value="PPM-type_phosphatase-like_dom"/>
</dbReference>
<organism evidence="3 4">
    <name type="scientific">Streptomyces paludis</name>
    <dbReference type="NCBI Taxonomy" id="2282738"/>
    <lineage>
        <taxon>Bacteria</taxon>
        <taxon>Bacillati</taxon>
        <taxon>Actinomycetota</taxon>
        <taxon>Actinomycetes</taxon>
        <taxon>Kitasatosporales</taxon>
        <taxon>Streptomycetaceae</taxon>
        <taxon>Streptomyces</taxon>
    </lineage>
</organism>
<dbReference type="InterPro" id="IPR003018">
    <property type="entry name" value="GAF"/>
</dbReference>
<dbReference type="InterPro" id="IPR003594">
    <property type="entry name" value="HATPase_dom"/>
</dbReference>
<proteinExistence type="predicted"/>
<dbReference type="InterPro" id="IPR052016">
    <property type="entry name" value="Bact_Sigma-Reg"/>
</dbReference>
<dbReference type="InterPro" id="IPR013656">
    <property type="entry name" value="PAS_4"/>
</dbReference>
<keyword evidence="1" id="KW-0378">Hydrolase</keyword>
<evidence type="ECO:0000313" key="4">
    <source>
        <dbReference type="Proteomes" id="UP000253868"/>
    </source>
</evidence>
<gene>
    <name evidence="3" type="ORF">DVK44_05795</name>
</gene>
<protein>
    <submittedName>
        <fullName evidence="3">GAF domain-containing protein</fullName>
    </submittedName>
</protein>
<dbReference type="Pfam" id="PF13426">
    <property type="entry name" value="PAS_9"/>
    <property type="match status" value="1"/>
</dbReference>
<feature type="domain" description="PAS" evidence="2">
    <location>
        <begin position="16"/>
        <end position="44"/>
    </location>
</feature>
<evidence type="ECO:0000313" key="3">
    <source>
        <dbReference type="EMBL" id="AXG77282.1"/>
    </source>
</evidence>
<dbReference type="SUPFAM" id="SSF81606">
    <property type="entry name" value="PP2C-like"/>
    <property type="match status" value="1"/>
</dbReference>
<dbReference type="FunFam" id="3.30.450.40:FF:000035">
    <property type="entry name" value="PAS sensor protein"/>
    <property type="match status" value="1"/>
</dbReference>
<dbReference type="SUPFAM" id="SSF55874">
    <property type="entry name" value="ATPase domain of HSP90 chaperone/DNA topoisomerase II/histidine kinase"/>
    <property type="match status" value="1"/>
</dbReference>
<keyword evidence="4" id="KW-1185">Reference proteome</keyword>
<dbReference type="SUPFAM" id="SSF55785">
    <property type="entry name" value="PYP-like sensor domain (PAS domain)"/>
    <property type="match status" value="2"/>
</dbReference>
<dbReference type="CDD" id="cd16936">
    <property type="entry name" value="HATPase_RsbW-like"/>
    <property type="match status" value="1"/>
</dbReference>
<dbReference type="RefSeq" id="WP_114658650.1">
    <property type="nucleotide sequence ID" value="NZ_CP031194.1"/>
</dbReference>
<dbReference type="Proteomes" id="UP000253868">
    <property type="component" value="Chromosome"/>
</dbReference>
<sequence>MTRPEAPTGADTASAVIDARGVVARWSDGARALLGYGAAEIVRRPARVLLADGDGGGGGAGAPPARLGEALRALDETYRWSGTATLRHRDGSARSVPLLAHRRTARDGAAEWFVVSRPDPSVLGAGLDGLDGLDEELLEQSFVQSPCTEAIYDTRLRVRRLSDSMQALLGLSEDEVRGLRPTETAPGAVAEETERHMRRVLETGKPEQLELSARVPGHPVHSADPGHSSHTGPPTLARPLFLSLSIAPMRDAAGRILGVIVAAHDRTRQYHTRQRLLLVNEASSRIGTTLDIGRTAQELADVAVPVLADFVTVDLLPTVSDGGEPPPGPLTGDVTLRRVGAASVLEGCPELVVPLGDSGVYPASSPAAEALRDRRPVMEAVTDPGMARWEKQAPGRAAKMRAFGFHSTMAVALSARGTTLGVATFSRHQRPEPFEQDDLLLAEELTARAAVCIDNARRYTREREIALALQRSLLPTALPAHAAVEVAFRYLPTDTGAGVGGDWFDVIPLSGSRVALVVGDVVGHGVQASATMGRLRTAVRTLADVDLPPDELLTHLDDLVTHLSAEAEAAAELRPAAERETSGDVGATCLYAVYDPVSRRCSVARAGHPEPAVVTPDGTVTFLDVPAGAPLGLGGLPFESAEVRLAEGSLLALYTNGLIGSRERAPDESLTVLREALARPAAPLEEICDTVLTSLLPDRPADDVALLLARTRALGADQVVTWELSCDPAIVAEARRKVSAQLAVWGLEEAVFTTELVVSELVTNAIRYGVAPIQLRLIHDGSLICEVSDGSNTAPHLRRARVSDEGGRGLMLVAQLTQSWGTRQGEGGKTIWAEQTLPVDPADLF</sequence>
<dbReference type="Pfam" id="PF13185">
    <property type="entry name" value="GAF_2"/>
    <property type="match status" value="1"/>
</dbReference>
<evidence type="ECO:0000256" key="1">
    <source>
        <dbReference type="ARBA" id="ARBA00022801"/>
    </source>
</evidence>
<dbReference type="FunFam" id="3.60.40.10:FF:000031">
    <property type="entry name" value="PAS sensor protein"/>
    <property type="match status" value="1"/>
</dbReference>
<dbReference type="Gene3D" id="3.30.450.40">
    <property type="match status" value="1"/>
</dbReference>
<dbReference type="GO" id="GO:0016791">
    <property type="term" value="F:phosphatase activity"/>
    <property type="evidence" value="ECO:0007669"/>
    <property type="project" value="TreeGrafter"/>
</dbReference>
<accession>A0A345HKQ8</accession>
<name>A0A345HKQ8_9ACTN</name>
<dbReference type="InterPro" id="IPR036457">
    <property type="entry name" value="PPM-type-like_dom_sf"/>
</dbReference>
<dbReference type="InterPro" id="IPR036890">
    <property type="entry name" value="HATPase_C_sf"/>
</dbReference>
<dbReference type="PANTHER" id="PTHR43156:SF2">
    <property type="entry name" value="STAGE II SPORULATION PROTEIN E"/>
    <property type="match status" value="1"/>
</dbReference>
<dbReference type="InterPro" id="IPR035965">
    <property type="entry name" value="PAS-like_dom_sf"/>
</dbReference>
<dbReference type="Gene3D" id="3.30.565.10">
    <property type="entry name" value="Histidine kinase-like ATPase, C-terminal domain"/>
    <property type="match status" value="1"/>
</dbReference>
<reference evidence="4" key="1">
    <citation type="submission" date="2018-07" db="EMBL/GenBank/DDBJ databases">
        <authorList>
            <person name="Zhao J."/>
        </authorList>
    </citation>
    <scope>NUCLEOTIDE SEQUENCE [LARGE SCALE GENOMIC DNA]</scope>
    <source>
        <strain evidence="4">GSSD-12</strain>
    </source>
</reference>
<dbReference type="Pfam" id="PF07228">
    <property type="entry name" value="SpoIIE"/>
    <property type="match status" value="1"/>
</dbReference>
<dbReference type="Gene3D" id="3.30.450.20">
    <property type="entry name" value="PAS domain"/>
    <property type="match status" value="2"/>
</dbReference>
<dbReference type="OrthoDB" id="118142at2"/>
<dbReference type="InterPro" id="IPR029016">
    <property type="entry name" value="GAF-like_dom_sf"/>
</dbReference>
<dbReference type="InterPro" id="IPR000014">
    <property type="entry name" value="PAS"/>
</dbReference>
<dbReference type="EMBL" id="CP031194">
    <property type="protein sequence ID" value="AXG77282.1"/>
    <property type="molecule type" value="Genomic_DNA"/>
</dbReference>
<dbReference type="SMART" id="SM00331">
    <property type="entry name" value="PP2C_SIG"/>
    <property type="match status" value="1"/>
</dbReference>
<dbReference type="KEGG" id="spad:DVK44_05795"/>